<dbReference type="OrthoDB" id="2388572at2759"/>
<protein>
    <submittedName>
        <fullName evidence="1">2898_t:CDS:1</fullName>
    </submittedName>
</protein>
<dbReference type="EMBL" id="CAJVPL010000149">
    <property type="protein sequence ID" value="CAG8454986.1"/>
    <property type="molecule type" value="Genomic_DNA"/>
</dbReference>
<dbReference type="AlphaFoldDB" id="A0A9N8YXV1"/>
<sequence length="82" mass="9423">MASAFDDNSDDIDDIEEVDLADLEFDCENYKEKNKNNYEDDESVTAFFTCNICITKIMYSLMPIEYPPTVPDGYAVIFNVDE</sequence>
<keyword evidence="2" id="KW-1185">Reference proteome</keyword>
<accession>A0A9N8YXV1</accession>
<reference evidence="1" key="1">
    <citation type="submission" date="2021-06" db="EMBL/GenBank/DDBJ databases">
        <authorList>
            <person name="Kallberg Y."/>
            <person name="Tangrot J."/>
            <person name="Rosling A."/>
        </authorList>
    </citation>
    <scope>NUCLEOTIDE SEQUENCE</scope>
    <source>
        <strain evidence="1">MT106</strain>
    </source>
</reference>
<organism evidence="1 2">
    <name type="scientific">Ambispora gerdemannii</name>
    <dbReference type="NCBI Taxonomy" id="144530"/>
    <lineage>
        <taxon>Eukaryota</taxon>
        <taxon>Fungi</taxon>
        <taxon>Fungi incertae sedis</taxon>
        <taxon>Mucoromycota</taxon>
        <taxon>Glomeromycotina</taxon>
        <taxon>Glomeromycetes</taxon>
        <taxon>Archaeosporales</taxon>
        <taxon>Ambisporaceae</taxon>
        <taxon>Ambispora</taxon>
    </lineage>
</organism>
<evidence type="ECO:0000313" key="1">
    <source>
        <dbReference type="EMBL" id="CAG8454986.1"/>
    </source>
</evidence>
<dbReference type="Proteomes" id="UP000789831">
    <property type="component" value="Unassembled WGS sequence"/>
</dbReference>
<evidence type="ECO:0000313" key="2">
    <source>
        <dbReference type="Proteomes" id="UP000789831"/>
    </source>
</evidence>
<comment type="caution">
    <text evidence="1">The sequence shown here is derived from an EMBL/GenBank/DDBJ whole genome shotgun (WGS) entry which is preliminary data.</text>
</comment>
<gene>
    <name evidence="1" type="ORF">AGERDE_LOCUS1946</name>
</gene>
<proteinExistence type="predicted"/>
<name>A0A9N8YXV1_9GLOM</name>